<protein>
    <recommendedName>
        <fullName evidence="2">Staygreen protein domain-containing protein</fullName>
    </recommendedName>
</protein>
<comment type="similarity">
    <text evidence="1">Belongs to the staygreen family.</text>
</comment>
<evidence type="ECO:0000259" key="2">
    <source>
        <dbReference type="Pfam" id="PF12638"/>
    </source>
</evidence>
<evidence type="ECO:0000313" key="3">
    <source>
        <dbReference type="EMBL" id="EPS69844.1"/>
    </source>
</evidence>
<dbReference type="Pfam" id="PF12638">
    <property type="entry name" value="Staygreen"/>
    <property type="match status" value="1"/>
</dbReference>
<feature type="domain" description="Staygreen protein" evidence="2">
    <location>
        <begin position="37"/>
        <end position="186"/>
    </location>
</feature>
<dbReference type="InterPro" id="IPR024438">
    <property type="entry name" value="Staygreen"/>
</dbReference>
<keyword evidence="4" id="KW-1185">Reference proteome</keyword>
<reference evidence="3 4" key="1">
    <citation type="journal article" date="2013" name="BMC Genomics">
        <title>The miniature genome of a carnivorous plant Genlisea aurea contains a low number of genes and short non-coding sequences.</title>
        <authorList>
            <person name="Leushkin E.V."/>
            <person name="Sutormin R.A."/>
            <person name="Nabieva E.R."/>
            <person name="Penin A.A."/>
            <person name="Kondrashov A.S."/>
            <person name="Logacheva M.D."/>
        </authorList>
    </citation>
    <scope>NUCLEOTIDE SEQUENCE [LARGE SCALE GENOMIC DNA]</scope>
</reference>
<proteinExistence type="inferred from homology"/>
<dbReference type="Proteomes" id="UP000015453">
    <property type="component" value="Unassembled WGS sequence"/>
</dbReference>
<feature type="non-terminal residue" evidence="3">
    <location>
        <position position="1"/>
    </location>
</feature>
<sequence length="225" mass="25856">CKTRTQSPAVLFPAPDSTPSYNALIFQAARLLSSPARFEASKLKILFRGDEVWRREKIVPRIYTLSHCDLTANLTLTISNIIHREQLEGWYNKDDVVAEWTEVDEKLFLNVHCHVSGPDSFWDMAAEFRYHIFSKELPLVLEALLYGDSELFRDHPGSMDGVVRVFFHSSIDKYNRTEYWGPLRDAAVGKGVERINGYSLAIMENSKFWDDPKSIFFALATTFLL</sequence>
<dbReference type="PANTHER" id="PTHR31750">
    <property type="entry name" value="PROTEIN STAY-GREEN 1, CHLOROPLASTIC-RELATED"/>
    <property type="match status" value="1"/>
</dbReference>
<evidence type="ECO:0000313" key="4">
    <source>
        <dbReference type="Proteomes" id="UP000015453"/>
    </source>
</evidence>
<name>S8CRK6_9LAMI</name>
<accession>S8CRK6</accession>
<evidence type="ECO:0000256" key="1">
    <source>
        <dbReference type="ARBA" id="ARBA00009234"/>
    </source>
</evidence>
<comment type="caution">
    <text evidence="3">The sequence shown here is derived from an EMBL/GenBank/DDBJ whole genome shotgun (WGS) entry which is preliminary data.</text>
</comment>
<organism evidence="3 4">
    <name type="scientific">Genlisea aurea</name>
    <dbReference type="NCBI Taxonomy" id="192259"/>
    <lineage>
        <taxon>Eukaryota</taxon>
        <taxon>Viridiplantae</taxon>
        <taxon>Streptophyta</taxon>
        <taxon>Embryophyta</taxon>
        <taxon>Tracheophyta</taxon>
        <taxon>Spermatophyta</taxon>
        <taxon>Magnoliopsida</taxon>
        <taxon>eudicotyledons</taxon>
        <taxon>Gunneridae</taxon>
        <taxon>Pentapetalae</taxon>
        <taxon>asterids</taxon>
        <taxon>lamiids</taxon>
        <taxon>Lamiales</taxon>
        <taxon>Lentibulariaceae</taxon>
        <taxon>Genlisea</taxon>
    </lineage>
</organism>
<dbReference type="EMBL" id="AUSU01001936">
    <property type="protein sequence ID" value="EPS69844.1"/>
    <property type="molecule type" value="Genomic_DNA"/>
</dbReference>
<gene>
    <name evidence="3" type="ORF">M569_04921</name>
</gene>
<dbReference type="PANTHER" id="PTHR31750:SF18">
    <property type="entry name" value="MAGNESIUM DECHELATASE SGRL, CHLOROPLASTIC"/>
    <property type="match status" value="1"/>
</dbReference>
<dbReference type="OrthoDB" id="1931912at2759"/>
<dbReference type="AlphaFoldDB" id="S8CRK6"/>